<dbReference type="OrthoDB" id="6275927at2759"/>
<evidence type="ECO:0000313" key="7">
    <source>
        <dbReference type="Proteomes" id="UP000746747"/>
    </source>
</evidence>
<dbReference type="PANTHER" id="PTHR12694">
    <property type="entry name" value="TRANSCRIPTION INITIATION FACTOR IIA SUBUNIT 1"/>
    <property type="match status" value="1"/>
</dbReference>
<dbReference type="Proteomes" id="UP000746747">
    <property type="component" value="Unassembled WGS sequence"/>
</dbReference>
<organism evidence="6 7">
    <name type="scientific">Cercopithifilaria johnstoni</name>
    <dbReference type="NCBI Taxonomy" id="2874296"/>
    <lineage>
        <taxon>Eukaryota</taxon>
        <taxon>Metazoa</taxon>
        <taxon>Ecdysozoa</taxon>
        <taxon>Nematoda</taxon>
        <taxon>Chromadorea</taxon>
        <taxon>Rhabditida</taxon>
        <taxon>Spirurina</taxon>
        <taxon>Spiruromorpha</taxon>
        <taxon>Filarioidea</taxon>
        <taxon>Onchocercidae</taxon>
        <taxon>Cercopithifilaria</taxon>
    </lineage>
</organism>
<dbReference type="GO" id="GO:0006367">
    <property type="term" value="P:transcription initiation at RNA polymerase II promoter"/>
    <property type="evidence" value="ECO:0007669"/>
    <property type="project" value="InterPro"/>
</dbReference>
<comment type="similarity">
    <text evidence="2">Belongs to the TFIIA subunit 1 family.</text>
</comment>
<dbReference type="InterPro" id="IPR009088">
    <property type="entry name" value="TFIIA_b-brl"/>
</dbReference>
<keyword evidence="3" id="KW-0804">Transcription</keyword>
<dbReference type="SMART" id="SM01371">
    <property type="entry name" value="TFIIA"/>
    <property type="match status" value="1"/>
</dbReference>
<feature type="compositionally biased region" description="Acidic residues" evidence="5">
    <location>
        <begin position="311"/>
        <end position="336"/>
    </location>
</feature>
<dbReference type="FunFam" id="2.30.18.10:FF:000008">
    <property type="entry name" value="Transcription factor TFIIA complex large subunit"/>
    <property type="match status" value="1"/>
</dbReference>
<name>A0A8J2M1T0_9BILA</name>
<gene>
    <name evidence="6" type="ORF">CJOHNSTONI_LOCUS3961</name>
</gene>
<dbReference type="SUPFAM" id="SSF47396">
    <property type="entry name" value="Transcription factor IIA (TFIIA), alpha-helical domain"/>
    <property type="match status" value="1"/>
</dbReference>
<dbReference type="CDD" id="cd07976">
    <property type="entry name" value="TFIIA_alpha_beta_like"/>
    <property type="match status" value="2"/>
</dbReference>
<dbReference type="InterPro" id="IPR004855">
    <property type="entry name" value="TFIIA_asu/bsu"/>
</dbReference>
<feature type="region of interest" description="Disordered" evidence="5">
    <location>
        <begin position="276"/>
        <end position="336"/>
    </location>
</feature>
<comment type="caution">
    <text evidence="6">The sequence shown here is derived from an EMBL/GenBank/DDBJ whole genome shotgun (WGS) entry which is preliminary data.</text>
</comment>
<feature type="compositionally biased region" description="Acidic residues" evidence="5">
    <location>
        <begin position="284"/>
        <end position="297"/>
    </location>
</feature>
<evidence type="ECO:0000256" key="3">
    <source>
        <dbReference type="ARBA" id="ARBA00023163"/>
    </source>
</evidence>
<protein>
    <submittedName>
        <fullName evidence="6">Uncharacterized protein</fullName>
    </submittedName>
</protein>
<sequence>MSQQQQAGHTIADVYKGVINDVIGQVKEAFLDENIDIDVLQQLKKDWEEKLIASNSVDWDGPRHVPPPPLRQVKQPIMTSTTIPPGSTVRIAQNGQHILVQQPARSSLLSSQAQQPALVMQASGTSSIQRPVQQVQYISTANIPISGDPNTVVIQRQSMNQNTSQITTMSPGMITFPAGQGQARIVQQGGQQFLMHGSGAANLPTGSSVMILNAGSQIPVTLNNAVVYQPANRQSLQPGQSNVKPEDTIQLLDGATSLIAKTSKAGTLKKLVQLDGATRVSDSSSEEEEMDEEDDDDPLRTIADRISEEGNAVEDEDQVTEEDPLNSGDDQSDDEDVERLFEAENLVMCQFEKVHRARSKWKFTLKDGVMHIRGKDHCFQRCSGEAEW</sequence>
<accession>A0A8J2M1T0</accession>
<evidence type="ECO:0000256" key="1">
    <source>
        <dbReference type="ARBA" id="ARBA00004123"/>
    </source>
</evidence>
<evidence type="ECO:0000313" key="6">
    <source>
        <dbReference type="EMBL" id="CAG9533762.1"/>
    </source>
</evidence>
<dbReference type="PANTHER" id="PTHR12694:SF8">
    <property type="entry name" value="TRANSCRIPTION INITIATION FACTOR IIA SUBUNIT 1"/>
    <property type="match status" value="1"/>
</dbReference>
<evidence type="ECO:0000256" key="5">
    <source>
        <dbReference type="SAM" id="MobiDB-lite"/>
    </source>
</evidence>
<dbReference type="Pfam" id="PF03153">
    <property type="entry name" value="TFIIA"/>
    <property type="match status" value="2"/>
</dbReference>
<dbReference type="Gene3D" id="1.10.287.100">
    <property type="match status" value="1"/>
</dbReference>
<dbReference type="Gene3D" id="2.30.18.10">
    <property type="entry name" value="Transcription factor IIA (TFIIA), beta-barrel domain"/>
    <property type="match status" value="1"/>
</dbReference>
<keyword evidence="4" id="KW-0539">Nucleus</keyword>
<evidence type="ECO:0000256" key="2">
    <source>
        <dbReference type="ARBA" id="ARBA00010059"/>
    </source>
</evidence>
<comment type="subcellular location">
    <subcellularLocation>
        <location evidence="1">Nucleus</location>
    </subcellularLocation>
</comment>
<dbReference type="EMBL" id="CAKAEH010001266">
    <property type="protein sequence ID" value="CAG9533762.1"/>
    <property type="molecule type" value="Genomic_DNA"/>
</dbReference>
<feature type="compositionally biased region" description="Basic and acidic residues" evidence="5">
    <location>
        <begin position="298"/>
        <end position="308"/>
    </location>
</feature>
<evidence type="ECO:0000256" key="4">
    <source>
        <dbReference type="ARBA" id="ARBA00023242"/>
    </source>
</evidence>
<dbReference type="AlphaFoldDB" id="A0A8J2M1T0"/>
<dbReference type="SUPFAM" id="SSF50784">
    <property type="entry name" value="Transcription factor IIA (TFIIA), beta-barrel domain"/>
    <property type="match status" value="1"/>
</dbReference>
<keyword evidence="7" id="KW-1185">Reference proteome</keyword>
<dbReference type="GO" id="GO:0005672">
    <property type="term" value="C:transcription factor TFIIA complex"/>
    <property type="evidence" value="ECO:0007669"/>
    <property type="project" value="InterPro"/>
</dbReference>
<proteinExistence type="inferred from homology"/>
<reference evidence="6" key="1">
    <citation type="submission" date="2021-09" db="EMBL/GenBank/DDBJ databases">
        <authorList>
            <consortium name="Pathogen Informatics"/>
        </authorList>
    </citation>
    <scope>NUCLEOTIDE SEQUENCE</scope>
</reference>